<dbReference type="SUPFAM" id="SSF51430">
    <property type="entry name" value="NAD(P)-linked oxidoreductase"/>
    <property type="match status" value="1"/>
</dbReference>
<gene>
    <name evidence="2" type="primary">yhdN_8</name>
    <name evidence="2" type="ORF">E5S67_04544</name>
</gene>
<dbReference type="InterPro" id="IPR023210">
    <property type="entry name" value="NADP_OxRdtase_dom"/>
</dbReference>
<keyword evidence="3" id="KW-1185">Reference proteome</keyword>
<dbReference type="GO" id="GO:0016491">
    <property type="term" value="F:oxidoreductase activity"/>
    <property type="evidence" value="ECO:0007669"/>
    <property type="project" value="UniProtKB-KW"/>
</dbReference>
<dbReference type="PANTHER" id="PTHR43312:SF1">
    <property type="entry name" value="NADP-DEPENDENT OXIDOREDUCTASE DOMAIN-CONTAINING PROTEIN"/>
    <property type="match status" value="1"/>
</dbReference>
<evidence type="ECO:0000313" key="3">
    <source>
        <dbReference type="Proteomes" id="UP000702425"/>
    </source>
</evidence>
<dbReference type="InterPro" id="IPR053135">
    <property type="entry name" value="AKR2_Oxidoreductase"/>
</dbReference>
<dbReference type="InterPro" id="IPR036812">
    <property type="entry name" value="NAD(P)_OxRdtase_dom_sf"/>
</dbReference>
<feature type="domain" description="NADP-dependent oxidoreductase" evidence="1">
    <location>
        <begin position="24"/>
        <end position="226"/>
    </location>
</feature>
<proteinExistence type="predicted"/>
<protein>
    <submittedName>
        <fullName evidence="2">General stress protein 69</fullName>
        <ecNumber evidence="2">1.1.1.-</ecNumber>
    </submittedName>
</protein>
<dbReference type="Gene3D" id="3.20.20.100">
    <property type="entry name" value="NADP-dependent oxidoreductase domain"/>
    <property type="match status" value="1"/>
</dbReference>
<accession>A0ABX2D2B3</accession>
<reference evidence="2 3" key="1">
    <citation type="journal article" date="2020" name="Sci. Rep.">
        <title>A novel cyanobacterial geosmin producer, revising GeoA distribution and dispersion patterns in Bacteria.</title>
        <authorList>
            <person name="Churro C."/>
            <person name="Semedo-Aguiar A.P."/>
            <person name="Silva A.D."/>
            <person name="Pereira-Leal J.B."/>
            <person name="Leite R.B."/>
        </authorList>
    </citation>
    <scope>NUCLEOTIDE SEQUENCE [LARGE SCALE GENOMIC DNA]</scope>
    <source>
        <strain evidence="2 3">IPMA8</strain>
    </source>
</reference>
<dbReference type="Proteomes" id="UP000702425">
    <property type="component" value="Unassembled WGS sequence"/>
</dbReference>
<keyword evidence="2" id="KW-0560">Oxidoreductase</keyword>
<sequence length="320" mass="35977">MSENTSNSEMLYRTLGSTGEKVSAIGLGGWHIGLKYVDEQLGMRIVRSAIDRGITFMDNSWDYNGGVSDIRMGKALRDGYRDKVFLMTKIDGRSKKEAARQLDESLQRLQVDCIDLVQHHEILRFEDPHRVFDPEGANAALMEAREAGKLRYIGFTGHKDPQIHLHMLEVAASYGFKFDAAQMPLNVMDAHYRSFAKLVVPELVKQDIGILGMKSMANGILLRSNTVTAIECLHYALNLPTSVVITGIDSMEVLDQAFEAVRTFQPMNEEQVRSLLAKTAEAASRGEFEPFKTSSIFDSTAQNRDWLGDEPQRIQQLMRT</sequence>
<dbReference type="CDD" id="cd19100">
    <property type="entry name" value="AKR_unchar"/>
    <property type="match status" value="1"/>
</dbReference>
<dbReference type="PANTHER" id="PTHR43312">
    <property type="entry name" value="D-THREO-ALDOSE 1-DEHYDROGENASE"/>
    <property type="match status" value="1"/>
</dbReference>
<organism evidence="2 3">
    <name type="scientific">Microcoleus asticus IPMA8</name>
    <dbReference type="NCBI Taxonomy" id="2563858"/>
    <lineage>
        <taxon>Bacteria</taxon>
        <taxon>Bacillati</taxon>
        <taxon>Cyanobacteriota</taxon>
        <taxon>Cyanophyceae</taxon>
        <taxon>Oscillatoriophycideae</taxon>
        <taxon>Oscillatoriales</taxon>
        <taxon>Microcoleaceae</taxon>
        <taxon>Microcoleus</taxon>
        <taxon>Microcoleus asticus</taxon>
    </lineage>
</organism>
<dbReference type="EMBL" id="SRRZ01000097">
    <property type="protein sequence ID" value="NQE36779.1"/>
    <property type="molecule type" value="Genomic_DNA"/>
</dbReference>
<dbReference type="EC" id="1.1.1.-" evidence="2"/>
<dbReference type="RefSeq" id="WP_172190645.1">
    <property type="nucleotide sequence ID" value="NZ_CAWPPK010000315.1"/>
</dbReference>
<evidence type="ECO:0000259" key="1">
    <source>
        <dbReference type="Pfam" id="PF00248"/>
    </source>
</evidence>
<comment type="caution">
    <text evidence="2">The sequence shown here is derived from an EMBL/GenBank/DDBJ whole genome shotgun (WGS) entry which is preliminary data.</text>
</comment>
<name>A0ABX2D2B3_9CYAN</name>
<evidence type="ECO:0000313" key="2">
    <source>
        <dbReference type="EMBL" id="NQE36779.1"/>
    </source>
</evidence>
<dbReference type="Pfam" id="PF00248">
    <property type="entry name" value="Aldo_ket_red"/>
    <property type="match status" value="1"/>
</dbReference>